<evidence type="ECO:0000313" key="1">
    <source>
        <dbReference type="EMBL" id="MDO0824404.1"/>
    </source>
</evidence>
<protein>
    <submittedName>
        <fullName evidence="1">SLAP domain-containing protein</fullName>
    </submittedName>
</protein>
<dbReference type="Proteomes" id="UP001176021">
    <property type="component" value="Unassembled WGS sequence"/>
</dbReference>
<proteinExistence type="predicted"/>
<dbReference type="InterPro" id="IPR030910">
    <property type="entry name" value="SLAP_dom"/>
</dbReference>
<keyword evidence="2" id="KW-1185">Reference proteome</keyword>
<name>A0ABT8QVB0_9FIRM</name>
<evidence type="ECO:0000313" key="2">
    <source>
        <dbReference type="Proteomes" id="UP001176021"/>
    </source>
</evidence>
<gene>
    <name evidence="1" type="ORF">M8H41_16315</name>
</gene>
<organism evidence="1 2">
    <name type="scientific">Desulfosporosinus nitroreducens</name>
    <dbReference type="NCBI Taxonomy" id="2018668"/>
    <lineage>
        <taxon>Bacteria</taxon>
        <taxon>Bacillati</taxon>
        <taxon>Bacillota</taxon>
        <taxon>Clostridia</taxon>
        <taxon>Eubacteriales</taxon>
        <taxon>Desulfitobacteriaceae</taxon>
        <taxon>Desulfosporosinus</taxon>
    </lineage>
</organism>
<accession>A0ABT8QVB0</accession>
<comment type="caution">
    <text evidence="1">The sequence shown here is derived from an EMBL/GenBank/DDBJ whole genome shotgun (WGS) entry which is preliminary data.</text>
</comment>
<sequence length="272" mass="30783">MLKFPKIFRGKKTSEDAKNDIVDINPLEHKQQNSEEQFYELPSPNEGEVTLHFTGASPANGALIVGFFVSNGMSEKVKFKSVPLVLMDSDKRVLARQSFGADVIGEVVGRSEKACVVRFRRDNVYGQDIPSDCQICFDIPAKRPQGIEIQYQSLPENISEDQQQELEKILAKLPSMKQGEVNFSPLKAIITVQNDLLTTVIIRNFSDKQINLEQIPLAVFDAHREELARGVFNIENLSIEPFKAILWTFNFGSVLQDRDIDLSSWHINIVKF</sequence>
<dbReference type="RefSeq" id="WP_302049349.1">
    <property type="nucleotide sequence ID" value="NZ_JAMJEV010000014.1"/>
</dbReference>
<reference evidence="1" key="1">
    <citation type="submission" date="2022-05" db="EMBL/GenBank/DDBJ databases">
        <title>Expanded diversity of anoxic marine methylotrophy in a Black Sea sulfate reducing microorganism.</title>
        <authorList>
            <person name="Fischer P.Q."/>
            <person name="Stams A.J.M."/>
            <person name="Villanueva L."/>
            <person name="Sousa D.Z."/>
        </authorList>
    </citation>
    <scope>NUCLEOTIDE SEQUENCE</scope>
    <source>
        <strain evidence="1">P130</strain>
    </source>
</reference>
<dbReference type="EMBL" id="JAMJEV010000014">
    <property type="protein sequence ID" value="MDO0824404.1"/>
    <property type="molecule type" value="Genomic_DNA"/>
</dbReference>
<dbReference type="NCBIfam" id="TIGR04398">
    <property type="entry name" value="SLAP_DUP"/>
    <property type="match status" value="2"/>
</dbReference>